<keyword evidence="7 9" id="KW-1133">Transmembrane helix</keyword>
<proteinExistence type="inferred from homology"/>
<dbReference type="InterPro" id="IPR005829">
    <property type="entry name" value="Sugar_transporter_CS"/>
</dbReference>
<feature type="transmembrane region" description="Helical" evidence="9">
    <location>
        <begin position="408"/>
        <end position="428"/>
    </location>
</feature>
<keyword evidence="5 9" id="KW-0812">Transmembrane</keyword>
<feature type="domain" description="Major facilitator superfamily (MFS) profile" evidence="10">
    <location>
        <begin position="28"/>
        <end position="433"/>
    </location>
</feature>
<evidence type="ECO:0000256" key="2">
    <source>
        <dbReference type="ARBA" id="ARBA00008240"/>
    </source>
</evidence>
<evidence type="ECO:0000256" key="6">
    <source>
        <dbReference type="ARBA" id="ARBA00022847"/>
    </source>
</evidence>
<dbReference type="Pfam" id="PF00083">
    <property type="entry name" value="Sugar_tr"/>
    <property type="match status" value="1"/>
</dbReference>
<dbReference type="Proteomes" id="UP000243904">
    <property type="component" value="Chromosome I"/>
</dbReference>
<accession>A0A1H1WNX9</accession>
<evidence type="ECO:0000256" key="1">
    <source>
        <dbReference type="ARBA" id="ARBA00004651"/>
    </source>
</evidence>
<keyword evidence="8 9" id="KW-0472">Membrane</keyword>
<dbReference type="InterPro" id="IPR051084">
    <property type="entry name" value="H+-coupled_symporters"/>
</dbReference>
<organism evidence="11 12">
    <name type="scientific">Bradyrhizobium canariense</name>
    <dbReference type="NCBI Taxonomy" id="255045"/>
    <lineage>
        <taxon>Bacteria</taxon>
        <taxon>Pseudomonadati</taxon>
        <taxon>Pseudomonadota</taxon>
        <taxon>Alphaproteobacteria</taxon>
        <taxon>Hyphomicrobiales</taxon>
        <taxon>Nitrobacteraceae</taxon>
        <taxon>Bradyrhizobium</taxon>
    </lineage>
</organism>
<evidence type="ECO:0000256" key="3">
    <source>
        <dbReference type="ARBA" id="ARBA00022448"/>
    </source>
</evidence>
<feature type="transmembrane region" description="Helical" evidence="9">
    <location>
        <begin position="348"/>
        <end position="368"/>
    </location>
</feature>
<dbReference type="InterPro" id="IPR005828">
    <property type="entry name" value="MFS_sugar_transport-like"/>
</dbReference>
<feature type="transmembrane region" description="Helical" evidence="9">
    <location>
        <begin position="199"/>
        <end position="219"/>
    </location>
</feature>
<evidence type="ECO:0000256" key="5">
    <source>
        <dbReference type="ARBA" id="ARBA00022692"/>
    </source>
</evidence>
<gene>
    <name evidence="11" type="ORF">SAMN05444158_3943</name>
</gene>
<dbReference type="PANTHER" id="PTHR43528">
    <property type="entry name" value="ALPHA-KETOGLUTARATE PERMEASE"/>
    <property type="match status" value="1"/>
</dbReference>
<comment type="similarity">
    <text evidence="2">Belongs to the major facilitator superfamily. Metabolite:H+ Symporter (MHS) family (TC 2.A.1.6) family.</text>
</comment>
<dbReference type="Gene3D" id="1.20.1250.20">
    <property type="entry name" value="MFS general substrate transporter like domains"/>
    <property type="match status" value="2"/>
</dbReference>
<dbReference type="GO" id="GO:0015293">
    <property type="term" value="F:symporter activity"/>
    <property type="evidence" value="ECO:0007669"/>
    <property type="project" value="UniProtKB-KW"/>
</dbReference>
<evidence type="ECO:0000259" key="10">
    <source>
        <dbReference type="PROSITE" id="PS50850"/>
    </source>
</evidence>
<feature type="transmembrane region" description="Helical" evidence="9">
    <location>
        <begin position="100"/>
        <end position="118"/>
    </location>
</feature>
<evidence type="ECO:0000256" key="9">
    <source>
        <dbReference type="SAM" id="Phobius"/>
    </source>
</evidence>
<reference evidence="12" key="1">
    <citation type="submission" date="2016-10" db="EMBL/GenBank/DDBJ databases">
        <authorList>
            <person name="Varghese N."/>
            <person name="Submissions S."/>
        </authorList>
    </citation>
    <scope>NUCLEOTIDE SEQUENCE [LARGE SCALE GENOMIC DNA]</scope>
    <source>
        <strain evidence="12">GAS369</strain>
    </source>
</reference>
<feature type="transmembrane region" description="Helical" evidence="9">
    <location>
        <begin position="254"/>
        <end position="275"/>
    </location>
</feature>
<name>A0A1H1WNX9_9BRAD</name>
<evidence type="ECO:0000256" key="8">
    <source>
        <dbReference type="ARBA" id="ARBA00023136"/>
    </source>
</evidence>
<feature type="transmembrane region" description="Helical" evidence="9">
    <location>
        <begin position="130"/>
        <end position="155"/>
    </location>
</feature>
<evidence type="ECO:0000256" key="7">
    <source>
        <dbReference type="ARBA" id="ARBA00022989"/>
    </source>
</evidence>
<feature type="transmembrane region" description="Helical" evidence="9">
    <location>
        <begin position="287"/>
        <end position="307"/>
    </location>
</feature>
<dbReference type="InterPro" id="IPR020846">
    <property type="entry name" value="MFS_dom"/>
</dbReference>
<dbReference type="PROSITE" id="PS00217">
    <property type="entry name" value="SUGAR_TRANSPORT_2"/>
    <property type="match status" value="1"/>
</dbReference>
<dbReference type="AlphaFoldDB" id="A0A1H1WNX9"/>
<sequence length="437" mass="46779">MSFYAPSYPLARDTVDTKAPGTGKHIWQILAGAVGNVLEWYDFAAYGYFASALAKNFFPSENAALSLASTFGVFAAAFLMRPIGGALFGHVGDRFGRKQALLTSAGLMTLATFAMGLLPNYAVVGAAAPLLLIGFRLLQGLSIGGEFTASAVFLVERSDPRHRGLTGSFASVSATVGLLLGSGIGVIATWVLTPAQVDAWGWRIPFLLGILLGAFALFLRRIIVDDEPRHEAEQRRLPVVEALATDWPDILRGAVMGAAFAAGFYLIFVYVVTMVEQIDDMPAHPALEINTLSMLVLVAATPCFGALSDRLGRKPVLLASLAGLVLFSWPLFKLLLSPSFLTVLLGQSMFALIAAAWFGTIQAALVEMFRSRTRCTALSISYNVAYAVFGGTAPIIAIYLVNRLHADFGPAFFLMVIGAISFVAVLTMPDRTGQPLR</sequence>
<comment type="subcellular location">
    <subcellularLocation>
        <location evidence="1">Cell membrane</location>
        <topology evidence="1">Multi-pass membrane protein</topology>
    </subcellularLocation>
</comment>
<dbReference type="InterPro" id="IPR011701">
    <property type="entry name" value="MFS"/>
</dbReference>
<feature type="transmembrane region" description="Helical" evidence="9">
    <location>
        <begin position="63"/>
        <end position="88"/>
    </location>
</feature>
<feature type="transmembrane region" description="Helical" evidence="9">
    <location>
        <begin position="380"/>
        <end position="402"/>
    </location>
</feature>
<dbReference type="SUPFAM" id="SSF103473">
    <property type="entry name" value="MFS general substrate transporter"/>
    <property type="match status" value="1"/>
</dbReference>
<dbReference type="EMBL" id="LT629750">
    <property type="protein sequence ID" value="SDS98833.1"/>
    <property type="molecule type" value="Genomic_DNA"/>
</dbReference>
<dbReference type="GO" id="GO:0005886">
    <property type="term" value="C:plasma membrane"/>
    <property type="evidence" value="ECO:0007669"/>
    <property type="project" value="UniProtKB-SubCell"/>
</dbReference>
<dbReference type="Pfam" id="PF07690">
    <property type="entry name" value="MFS_1"/>
    <property type="match status" value="1"/>
</dbReference>
<feature type="transmembrane region" description="Helical" evidence="9">
    <location>
        <begin position="316"/>
        <end position="336"/>
    </location>
</feature>
<keyword evidence="4" id="KW-1003">Cell membrane</keyword>
<keyword evidence="3" id="KW-0813">Transport</keyword>
<dbReference type="InterPro" id="IPR036259">
    <property type="entry name" value="MFS_trans_sf"/>
</dbReference>
<keyword evidence="12" id="KW-1185">Reference proteome</keyword>
<dbReference type="FunFam" id="1.20.1250.20:FF:000001">
    <property type="entry name" value="Dicarboxylate MFS transporter"/>
    <property type="match status" value="1"/>
</dbReference>
<dbReference type="RefSeq" id="WP_146688458.1">
    <property type="nucleotide sequence ID" value="NZ_LT629750.1"/>
</dbReference>
<evidence type="ECO:0000256" key="4">
    <source>
        <dbReference type="ARBA" id="ARBA00022475"/>
    </source>
</evidence>
<dbReference type="PANTHER" id="PTHR43528:SF1">
    <property type="entry name" value="ALPHA-KETOGLUTARATE PERMEASE"/>
    <property type="match status" value="1"/>
</dbReference>
<protein>
    <submittedName>
        <fullName evidence="11">MFS transporter, MHS family, proline/betaine transporter</fullName>
    </submittedName>
</protein>
<evidence type="ECO:0000313" key="12">
    <source>
        <dbReference type="Proteomes" id="UP000243904"/>
    </source>
</evidence>
<dbReference type="PROSITE" id="PS50850">
    <property type="entry name" value="MFS"/>
    <property type="match status" value="1"/>
</dbReference>
<evidence type="ECO:0000313" key="11">
    <source>
        <dbReference type="EMBL" id="SDS98833.1"/>
    </source>
</evidence>
<keyword evidence="6" id="KW-0769">Symport</keyword>
<feature type="transmembrane region" description="Helical" evidence="9">
    <location>
        <begin position="167"/>
        <end position="193"/>
    </location>
</feature>